<dbReference type="Pfam" id="PF20953">
    <property type="entry name" value="Caud_bapl16_3rd"/>
    <property type="match status" value="1"/>
</dbReference>
<organism evidence="3 4">
    <name type="scientific">Lactococcus lactis</name>
    <dbReference type="NCBI Taxonomy" id="1358"/>
    <lineage>
        <taxon>Bacteria</taxon>
        <taxon>Bacillati</taxon>
        <taxon>Bacillota</taxon>
        <taxon>Bacilli</taxon>
        <taxon>Lactobacillales</taxon>
        <taxon>Streptococcaceae</taxon>
        <taxon>Lactococcus</taxon>
    </lineage>
</organism>
<accession>A0A9X4NFK5</accession>
<comment type="caution">
    <text evidence="3">The sequence shown here is derived from an EMBL/GenBank/DDBJ whole genome shotgun (WGS) entry which is preliminary data.</text>
</comment>
<protein>
    <submittedName>
        <fullName evidence="3">Uncharacterized protein</fullName>
    </submittedName>
</protein>
<gene>
    <name evidence="3" type="ORF">OGZ51_02915</name>
</gene>
<dbReference type="RefSeq" id="WP_058206337.1">
    <property type="nucleotide sequence ID" value="NZ_JAOWLJ010000001.1"/>
</dbReference>
<feature type="domain" description="Phage tail base-plate attachment protein C-terminal insertion" evidence="2">
    <location>
        <begin position="234"/>
        <end position="311"/>
    </location>
</feature>
<evidence type="ECO:0000259" key="2">
    <source>
        <dbReference type="Pfam" id="PF20953"/>
    </source>
</evidence>
<sequence length="365" mass="41984">MLLEYNIYDNFNPNTMRYDTIEPSPGAHFPRGYPAPKARGVILDYELFQTGYEFTSTGVLTTEAKVGDVIEILTTQDNSLAQTPDKTISQKLSLWYVITTIDDDNKVVLQNYFWYMIEGSSYPTANIYGYAGTFWTILTGSLYPQLMLWGSNANWEETNLELKFNMEADTVEAKELATSLFSKIQLQPVTYSYDLFNLKSPGIVVGLLTNEWTRQRKKFRLDELQNPALEKIVITERSQFNFINVFVKDSSTQQYPSKSKGYTLDDNDNLVALNTYQGDGHDLPEQRTVKTMFYDKEPTDAQIKSEIMPSTTVSKIYFNQIKLYPIQVNDLVEIWYKGIVYRGYIADRNFTPNGERLTFVEGERG</sequence>
<evidence type="ECO:0000313" key="4">
    <source>
        <dbReference type="Proteomes" id="UP001152614"/>
    </source>
</evidence>
<reference evidence="3" key="2">
    <citation type="journal article" date="2023" name="Food Microbiol.">
        <title>Evaluation of the fermentation potential of lactic acid bacteria isolated from herbs, fruits and vegetables as starter cultures in nut-based milk alternatives.</title>
        <authorList>
            <person name="Huang W."/>
            <person name="Dong A."/>
            <person name="Pham H.T."/>
            <person name="Zhou C."/>
            <person name="Huo Z."/>
            <person name="Watjen A.P."/>
            <person name="Prakash S."/>
            <person name="Bang-Berthelsen C.H."/>
            <person name="Turner M.S."/>
        </authorList>
    </citation>
    <scope>NUCLEOTIDE SEQUENCE</scope>
    <source>
        <strain evidence="3">3</strain>
    </source>
</reference>
<proteinExistence type="predicted"/>
<evidence type="ECO:0000313" key="3">
    <source>
        <dbReference type="EMBL" id="MDG4983095.1"/>
    </source>
</evidence>
<reference evidence="3" key="1">
    <citation type="submission" date="2022-10" db="EMBL/GenBank/DDBJ databases">
        <authorList>
            <person name="Turner M.S."/>
            <person name="Huang W."/>
        </authorList>
    </citation>
    <scope>NUCLEOTIDE SEQUENCE</scope>
    <source>
        <strain evidence="3">3</strain>
    </source>
</reference>
<dbReference type="Proteomes" id="UP001152614">
    <property type="component" value="Unassembled WGS sequence"/>
</dbReference>
<dbReference type="AlphaFoldDB" id="A0A9X4NFK5"/>
<dbReference type="EMBL" id="JAOWLY010000002">
    <property type="protein sequence ID" value="MDG4983095.1"/>
    <property type="molecule type" value="Genomic_DNA"/>
</dbReference>
<dbReference type="InterPro" id="IPR031861">
    <property type="entry name" value="Caud_bapl16_1st"/>
</dbReference>
<dbReference type="Pfam" id="PF16792">
    <property type="entry name" value="Caud_bapl16_1st"/>
    <property type="match status" value="1"/>
</dbReference>
<dbReference type="Gene3D" id="3.30.1920.20">
    <property type="match status" value="1"/>
</dbReference>
<dbReference type="InterPro" id="IPR043075">
    <property type="entry name" value="Gp16_dom1_2"/>
</dbReference>
<dbReference type="Gene3D" id="3.55.50.50">
    <property type="entry name" value="Baseplate protein Gp16, domain 2"/>
    <property type="match status" value="1"/>
</dbReference>
<dbReference type="InterPro" id="IPR043073">
    <property type="entry name" value="Gp16_domD4"/>
</dbReference>
<dbReference type="InterPro" id="IPR048783">
    <property type="entry name" value="Caud_bapl16_3rd"/>
</dbReference>
<dbReference type="Gene3D" id="2.30.300.20">
    <property type="match status" value="1"/>
</dbReference>
<name>A0A9X4NFK5_9LACT</name>
<evidence type="ECO:0000259" key="1">
    <source>
        <dbReference type="Pfam" id="PF16792"/>
    </source>
</evidence>
<feature type="domain" description="Phage tail base-plate attachment protein N-terminal barrel" evidence="1">
    <location>
        <begin position="2"/>
        <end position="109"/>
    </location>
</feature>